<evidence type="ECO:0000256" key="1">
    <source>
        <dbReference type="SAM" id="MobiDB-lite"/>
    </source>
</evidence>
<sequence length="121" mass="14029">MSPNSVPPEQSTKRVQRRPINGVCHESQGGQSSGQNRQQNLTDFETPQNYRKKLWTHNLTPLSIAWVEKQKRYFAPSHLKENKPLMISSTSLKTTSSLEGMFFMKEQSFMKLKESRSQTRQ</sequence>
<dbReference type="EMBL" id="BMAT01004233">
    <property type="protein sequence ID" value="GFR70781.1"/>
    <property type="molecule type" value="Genomic_DNA"/>
</dbReference>
<dbReference type="Proteomes" id="UP000762676">
    <property type="component" value="Unassembled WGS sequence"/>
</dbReference>
<organism evidence="2 3">
    <name type="scientific">Elysia marginata</name>
    <dbReference type="NCBI Taxonomy" id="1093978"/>
    <lineage>
        <taxon>Eukaryota</taxon>
        <taxon>Metazoa</taxon>
        <taxon>Spiralia</taxon>
        <taxon>Lophotrochozoa</taxon>
        <taxon>Mollusca</taxon>
        <taxon>Gastropoda</taxon>
        <taxon>Heterobranchia</taxon>
        <taxon>Euthyneura</taxon>
        <taxon>Panpulmonata</taxon>
        <taxon>Sacoglossa</taxon>
        <taxon>Placobranchoidea</taxon>
        <taxon>Plakobranchidae</taxon>
        <taxon>Elysia</taxon>
    </lineage>
</organism>
<gene>
    <name evidence="2" type="ORF">ElyMa_002081000</name>
</gene>
<evidence type="ECO:0000313" key="2">
    <source>
        <dbReference type="EMBL" id="GFR70781.1"/>
    </source>
</evidence>
<proteinExistence type="predicted"/>
<feature type="compositionally biased region" description="Polar residues" evidence="1">
    <location>
        <begin position="1"/>
        <end position="10"/>
    </location>
</feature>
<name>A0AAV4FD20_9GAST</name>
<reference evidence="2 3" key="1">
    <citation type="journal article" date="2021" name="Elife">
        <title>Chloroplast acquisition without the gene transfer in kleptoplastic sea slugs, Plakobranchus ocellatus.</title>
        <authorList>
            <person name="Maeda T."/>
            <person name="Takahashi S."/>
            <person name="Yoshida T."/>
            <person name="Shimamura S."/>
            <person name="Takaki Y."/>
            <person name="Nagai Y."/>
            <person name="Toyoda A."/>
            <person name="Suzuki Y."/>
            <person name="Arimoto A."/>
            <person name="Ishii H."/>
            <person name="Satoh N."/>
            <person name="Nishiyama T."/>
            <person name="Hasebe M."/>
            <person name="Maruyama T."/>
            <person name="Minagawa J."/>
            <person name="Obokata J."/>
            <person name="Shigenobu S."/>
        </authorList>
    </citation>
    <scope>NUCLEOTIDE SEQUENCE [LARGE SCALE GENOMIC DNA]</scope>
</reference>
<comment type="caution">
    <text evidence="2">The sequence shown here is derived from an EMBL/GenBank/DDBJ whole genome shotgun (WGS) entry which is preliminary data.</text>
</comment>
<dbReference type="AlphaFoldDB" id="A0AAV4FD20"/>
<accession>A0AAV4FD20</accession>
<evidence type="ECO:0000313" key="3">
    <source>
        <dbReference type="Proteomes" id="UP000762676"/>
    </source>
</evidence>
<feature type="compositionally biased region" description="Polar residues" evidence="1">
    <location>
        <begin position="36"/>
        <end position="45"/>
    </location>
</feature>
<feature type="region of interest" description="Disordered" evidence="1">
    <location>
        <begin position="1"/>
        <end position="45"/>
    </location>
</feature>
<keyword evidence="3" id="KW-1185">Reference proteome</keyword>
<protein>
    <submittedName>
        <fullName evidence="2">Uncharacterized protein</fullName>
    </submittedName>
</protein>